<dbReference type="Proteomes" id="UP000468388">
    <property type="component" value="Unassembled WGS sequence"/>
</dbReference>
<comment type="caution">
    <text evidence="2">The sequence shown here is derived from an EMBL/GenBank/DDBJ whole genome shotgun (WGS) entry which is preliminary data.</text>
</comment>
<feature type="coiled-coil region" evidence="1">
    <location>
        <begin position="156"/>
        <end position="190"/>
    </location>
</feature>
<dbReference type="EMBL" id="WRXO01000013">
    <property type="protein sequence ID" value="MVT44899.1"/>
    <property type="molecule type" value="Genomic_DNA"/>
</dbReference>
<accession>A0A6N8JKJ1</accession>
<keyword evidence="1" id="KW-0175">Coiled coil</keyword>
<dbReference type="RefSeq" id="WP_157303685.1">
    <property type="nucleotide sequence ID" value="NZ_BAAAZB010000005.1"/>
</dbReference>
<gene>
    <name evidence="2" type="ORF">GO495_30185</name>
</gene>
<evidence type="ECO:0000313" key="3">
    <source>
        <dbReference type="Proteomes" id="UP000468388"/>
    </source>
</evidence>
<sequence>MRFHDAKRTSIFIFLFFVVLQTHAQIEAGVMVGSKLLNGAREKSTLRKVYQSQQPKKVAILDDTLIYVRSSQDALSSLSSYNSKYASFIQRTTIVESGLEKLRQTALKGQPVKTDDDWVLANLNDLERDWPDAPSSLYRNELNFYDHYEKKRESYIAKERDQKAEMMSQAQKKEEDNLALEKQQELLKEIEAGREALIHPTTKGKISVIGPAEKISEEEYDMQAANMESSTHGHLVQLIGTKQPWINELAGYIIGCKFDPSNAKTEGNITTFTFSKNCIGCTAPQKIILKQTIDPVTGVTTGVQWSGPSDLTAGLYIAYYGQEDHTEAEIKGKPISSNFKGDRVNLTWQSTQATVKITRNPDYE</sequence>
<keyword evidence="3" id="KW-1185">Reference proteome</keyword>
<reference evidence="2 3" key="1">
    <citation type="submission" date="2019-12" db="EMBL/GenBank/DDBJ databases">
        <title>The draft genomic sequence of strain Chitinophaga oryziterrae JCM 16595.</title>
        <authorList>
            <person name="Zhang X."/>
        </authorList>
    </citation>
    <scope>NUCLEOTIDE SEQUENCE [LARGE SCALE GENOMIC DNA]</scope>
    <source>
        <strain evidence="2 3">JCM 16595</strain>
    </source>
</reference>
<evidence type="ECO:0000313" key="2">
    <source>
        <dbReference type="EMBL" id="MVT44899.1"/>
    </source>
</evidence>
<organism evidence="2 3">
    <name type="scientific">Chitinophaga oryziterrae</name>
    <dbReference type="NCBI Taxonomy" id="1031224"/>
    <lineage>
        <taxon>Bacteria</taxon>
        <taxon>Pseudomonadati</taxon>
        <taxon>Bacteroidota</taxon>
        <taxon>Chitinophagia</taxon>
        <taxon>Chitinophagales</taxon>
        <taxon>Chitinophagaceae</taxon>
        <taxon>Chitinophaga</taxon>
    </lineage>
</organism>
<dbReference type="AlphaFoldDB" id="A0A6N8JKJ1"/>
<evidence type="ECO:0000256" key="1">
    <source>
        <dbReference type="SAM" id="Coils"/>
    </source>
</evidence>
<proteinExistence type="predicted"/>
<protein>
    <submittedName>
        <fullName evidence="2">Uncharacterized protein</fullName>
    </submittedName>
</protein>
<name>A0A6N8JKJ1_9BACT</name>